<dbReference type="InterPro" id="IPR001810">
    <property type="entry name" value="F-box_dom"/>
</dbReference>
<dbReference type="InterPro" id="IPR036047">
    <property type="entry name" value="F-box-like_dom_sf"/>
</dbReference>
<evidence type="ECO:0000313" key="3">
    <source>
        <dbReference type="Proteomes" id="UP000008694"/>
    </source>
</evidence>
<evidence type="ECO:0000313" key="2">
    <source>
        <dbReference type="EMBL" id="EFH59231.1"/>
    </source>
</evidence>
<dbReference type="InterPro" id="IPR006527">
    <property type="entry name" value="F-box-assoc_dom_typ1"/>
</dbReference>
<dbReference type="InterPro" id="IPR050233">
    <property type="entry name" value="A_thaliana_F-box"/>
</dbReference>
<reference evidence="3" key="1">
    <citation type="journal article" date="2011" name="Nat. Genet.">
        <title>The Arabidopsis lyrata genome sequence and the basis of rapid genome size change.</title>
        <authorList>
            <person name="Hu T.T."/>
            <person name="Pattyn P."/>
            <person name="Bakker E.G."/>
            <person name="Cao J."/>
            <person name="Cheng J.-F."/>
            <person name="Clark R.M."/>
            <person name="Fahlgren N."/>
            <person name="Fawcett J.A."/>
            <person name="Grimwood J."/>
            <person name="Gundlach H."/>
            <person name="Haberer G."/>
            <person name="Hollister J.D."/>
            <person name="Ossowski S."/>
            <person name="Ottilar R.P."/>
            <person name="Salamov A.A."/>
            <person name="Schneeberger K."/>
            <person name="Spannagl M."/>
            <person name="Wang X."/>
            <person name="Yang L."/>
            <person name="Nasrallah M.E."/>
            <person name="Bergelson J."/>
            <person name="Carrington J.C."/>
            <person name="Gaut B.S."/>
            <person name="Schmutz J."/>
            <person name="Mayer K.F.X."/>
            <person name="Van de Peer Y."/>
            <person name="Grigoriev I.V."/>
            <person name="Nordborg M."/>
            <person name="Weigel D."/>
            <person name="Guo Y.-L."/>
        </authorList>
    </citation>
    <scope>NUCLEOTIDE SEQUENCE [LARGE SCALE GENOMIC DNA]</scope>
    <source>
        <strain evidence="3">cv. MN47</strain>
    </source>
</reference>
<organism evidence="3">
    <name type="scientific">Arabidopsis lyrata subsp. lyrata</name>
    <name type="common">Lyre-leaved rock-cress</name>
    <dbReference type="NCBI Taxonomy" id="81972"/>
    <lineage>
        <taxon>Eukaryota</taxon>
        <taxon>Viridiplantae</taxon>
        <taxon>Streptophyta</taxon>
        <taxon>Embryophyta</taxon>
        <taxon>Tracheophyta</taxon>
        <taxon>Spermatophyta</taxon>
        <taxon>Magnoliopsida</taxon>
        <taxon>eudicotyledons</taxon>
        <taxon>Gunneridae</taxon>
        <taxon>Pentapetalae</taxon>
        <taxon>rosids</taxon>
        <taxon>malvids</taxon>
        <taxon>Brassicales</taxon>
        <taxon>Brassicaceae</taxon>
        <taxon>Camelineae</taxon>
        <taxon>Arabidopsis</taxon>
    </lineage>
</organism>
<dbReference type="Gene3D" id="1.20.1280.50">
    <property type="match status" value="1"/>
</dbReference>
<dbReference type="Proteomes" id="UP000008694">
    <property type="component" value="Unassembled WGS sequence"/>
</dbReference>
<dbReference type="InterPro" id="IPR017451">
    <property type="entry name" value="F-box-assoc_interact_dom"/>
</dbReference>
<dbReference type="Pfam" id="PF07734">
    <property type="entry name" value="FBA_1"/>
    <property type="match status" value="1"/>
</dbReference>
<accession>D7L4Z9</accession>
<dbReference type="PANTHER" id="PTHR47993">
    <property type="entry name" value="OS09G0372900 PROTEIN-RELATED"/>
    <property type="match status" value="1"/>
</dbReference>
<dbReference type="SUPFAM" id="SSF81383">
    <property type="entry name" value="F-box domain"/>
    <property type="match status" value="1"/>
</dbReference>
<dbReference type="SUPFAM" id="SSF50965">
    <property type="entry name" value="Galactose oxidase, central domain"/>
    <property type="match status" value="1"/>
</dbReference>
<evidence type="ECO:0000259" key="1">
    <source>
        <dbReference type="SMART" id="SM00256"/>
    </source>
</evidence>
<dbReference type="InterPro" id="IPR011043">
    <property type="entry name" value="Gal_Oxase/kelch_b-propeller"/>
</dbReference>
<proteinExistence type="predicted"/>
<protein>
    <recommendedName>
        <fullName evidence="1">F-box domain-containing protein</fullName>
    </recommendedName>
</protein>
<dbReference type="NCBIfam" id="TIGR01640">
    <property type="entry name" value="F_box_assoc_1"/>
    <property type="match status" value="2"/>
</dbReference>
<dbReference type="Gramene" id="fgenesh1_pg.C_scaffold_3001491">
    <property type="protein sequence ID" value="fgenesh1_pg.C_scaffold_3001491"/>
    <property type="gene ID" value="fgenesh1_pg.C_scaffold_3001491"/>
</dbReference>
<keyword evidence="3" id="KW-1185">Reference proteome</keyword>
<name>D7L4Z9_ARALL</name>
<dbReference type="Pfam" id="PF00646">
    <property type="entry name" value="F-box"/>
    <property type="match status" value="1"/>
</dbReference>
<gene>
    <name evidence="2" type="ORF">ARALYDRAFT_341728</name>
</gene>
<dbReference type="HOGENOM" id="CLU_034692_0_0_1"/>
<dbReference type="EMBL" id="GL348715">
    <property type="protein sequence ID" value="EFH59231.1"/>
    <property type="molecule type" value="Genomic_DNA"/>
</dbReference>
<sequence length="366" mass="41721">MTKMSDLSIDVLEEILSRVPVTSTRAVRSTCRKWNTLSKNLSFRKKHLAQAASALRREGELQAIVLLNFSLYLMSVNLHGTHSDDFDPSIRSRGNLISLNDSDILKITRVYHCDGLVLCVTENYTRLVLWNPYTGQTRRICAELRSAKNSGYLYNHALGYDKSTYKVLRVLDVTPDLDVEFDNFGLSLKGNTYWYATDKESREDVPGFLLCFDFTTERFGPCLPLPFESYSEDAVTLSSVRDEQLAVLYQNCDTYEMEIWVTTKIEPNAMSWSKFLAVDMNPLTGLWFYGGGSFLIDEEKRAVVVFDEDKNVSETNRNTAHFIGVNGYFREVDLGKITTGKEMVFPHAFSYVPSSVLFESGSYEKR</sequence>
<feature type="domain" description="F-box" evidence="1">
    <location>
        <begin position="7"/>
        <end position="47"/>
    </location>
</feature>
<dbReference type="PANTHER" id="PTHR47993:SF319">
    <property type="entry name" value="F-BOX DOMAIN-CONTAINING PROTEIN"/>
    <property type="match status" value="1"/>
</dbReference>
<dbReference type="SMART" id="SM00256">
    <property type="entry name" value="FBOX"/>
    <property type="match status" value="1"/>
</dbReference>
<dbReference type="AlphaFoldDB" id="D7L4Z9"/>